<dbReference type="RefSeq" id="WP_145171999.1">
    <property type="nucleotide sequence ID" value="NZ_CP036525.1"/>
</dbReference>
<sequence>MLCLSVRPVSSYRSSGATSRRAFTLVELLVVIAIIGVLVGLLLPAVQAAREAARRMSCSNNMKQIGLGLHNYASAYRGQFPNAGYPGIGYINDYSPMAKLLPFLEQQNLVELVDFSIQMGHPGKDDLPVELHEAAGKAVPSFLCPSDPEQATHILSMPSGAEVAIAGTNYGMNHGSGMDNVFHPSQAEPDGLCWSNARIRFASILDGTSNTLVFAETIRGPGGSAADLPNNLVTSQLYRSSPSNGISDSILAAADNHDFDTVFADASSWNGQRHAYWLRGCVPDGPLVNGRMGPNSRVPDFSYRSSKINSARSNHTGGAMTTFADGSVHFITDSVDIEVWHALWTRSGREVAGAY</sequence>
<dbReference type="InterPro" id="IPR011453">
    <property type="entry name" value="DUF1559"/>
</dbReference>
<evidence type="ECO:0000313" key="4">
    <source>
        <dbReference type="Proteomes" id="UP000318538"/>
    </source>
</evidence>
<feature type="domain" description="DUF1559" evidence="2">
    <location>
        <begin position="47"/>
        <end position="337"/>
    </location>
</feature>
<dbReference type="OrthoDB" id="248923at2"/>
<dbReference type="Gene3D" id="3.30.700.10">
    <property type="entry name" value="Glycoprotein, Type 4 Pilin"/>
    <property type="match status" value="1"/>
</dbReference>
<keyword evidence="1" id="KW-1133">Transmembrane helix</keyword>
<gene>
    <name evidence="3" type="ORF">K227x_41320</name>
</gene>
<dbReference type="PANTHER" id="PTHR30093">
    <property type="entry name" value="GENERAL SECRETION PATHWAY PROTEIN G"/>
    <property type="match status" value="1"/>
</dbReference>
<dbReference type="Proteomes" id="UP000318538">
    <property type="component" value="Chromosome"/>
</dbReference>
<dbReference type="InterPro" id="IPR027558">
    <property type="entry name" value="Pre_pil_HX9DG_C"/>
</dbReference>
<reference evidence="3 4" key="1">
    <citation type="submission" date="2019-02" db="EMBL/GenBank/DDBJ databases">
        <title>Deep-cultivation of Planctomycetes and their phenomic and genomic characterization uncovers novel biology.</title>
        <authorList>
            <person name="Wiegand S."/>
            <person name="Jogler M."/>
            <person name="Boedeker C."/>
            <person name="Pinto D."/>
            <person name="Vollmers J."/>
            <person name="Rivas-Marin E."/>
            <person name="Kohn T."/>
            <person name="Peeters S.H."/>
            <person name="Heuer A."/>
            <person name="Rast P."/>
            <person name="Oberbeckmann S."/>
            <person name="Bunk B."/>
            <person name="Jeske O."/>
            <person name="Meyerdierks A."/>
            <person name="Storesund J.E."/>
            <person name="Kallscheuer N."/>
            <person name="Luecker S."/>
            <person name="Lage O.M."/>
            <person name="Pohl T."/>
            <person name="Merkel B.J."/>
            <person name="Hornburger P."/>
            <person name="Mueller R.-W."/>
            <person name="Bruemmer F."/>
            <person name="Labrenz M."/>
            <person name="Spormann A.M."/>
            <person name="Op den Camp H."/>
            <person name="Overmann J."/>
            <person name="Amann R."/>
            <person name="Jetten M.S.M."/>
            <person name="Mascher T."/>
            <person name="Medema M.H."/>
            <person name="Devos D.P."/>
            <person name="Kaster A.-K."/>
            <person name="Ovreas L."/>
            <person name="Rohde M."/>
            <person name="Galperin M.Y."/>
            <person name="Jogler C."/>
        </authorList>
    </citation>
    <scope>NUCLEOTIDE SEQUENCE [LARGE SCALE GENOMIC DNA]</scope>
    <source>
        <strain evidence="3 4">K22_7</strain>
    </source>
</reference>
<dbReference type="Pfam" id="PF07596">
    <property type="entry name" value="SBP_bac_10"/>
    <property type="match status" value="1"/>
</dbReference>
<dbReference type="InterPro" id="IPR045584">
    <property type="entry name" value="Pilin-like"/>
</dbReference>
<accession>A0A517NF21</accession>
<dbReference type="NCBIfam" id="TIGR02532">
    <property type="entry name" value="IV_pilin_GFxxxE"/>
    <property type="match status" value="1"/>
</dbReference>
<dbReference type="EMBL" id="CP036525">
    <property type="protein sequence ID" value="QDT05729.1"/>
    <property type="molecule type" value="Genomic_DNA"/>
</dbReference>
<keyword evidence="1" id="KW-0472">Membrane</keyword>
<dbReference type="SUPFAM" id="SSF54523">
    <property type="entry name" value="Pili subunits"/>
    <property type="match status" value="1"/>
</dbReference>
<evidence type="ECO:0000259" key="2">
    <source>
        <dbReference type="Pfam" id="PF07596"/>
    </source>
</evidence>
<dbReference type="InterPro" id="IPR012902">
    <property type="entry name" value="N_methyl_site"/>
</dbReference>
<dbReference type="KEGG" id="rlc:K227x_41320"/>
<dbReference type="NCBIfam" id="TIGR04294">
    <property type="entry name" value="pre_pil_HX9DG"/>
    <property type="match status" value="1"/>
</dbReference>
<proteinExistence type="predicted"/>
<dbReference type="AlphaFoldDB" id="A0A517NF21"/>
<protein>
    <recommendedName>
        <fullName evidence="2">DUF1559 domain-containing protein</fullName>
    </recommendedName>
</protein>
<keyword evidence="4" id="KW-1185">Reference proteome</keyword>
<feature type="transmembrane region" description="Helical" evidence="1">
    <location>
        <begin position="22"/>
        <end position="46"/>
    </location>
</feature>
<organism evidence="3 4">
    <name type="scientific">Rubripirellula lacrimiformis</name>
    <dbReference type="NCBI Taxonomy" id="1930273"/>
    <lineage>
        <taxon>Bacteria</taxon>
        <taxon>Pseudomonadati</taxon>
        <taxon>Planctomycetota</taxon>
        <taxon>Planctomycetia</taxon>
        <taxon>Pirellulales</taxon>
        <taxon>Pirellulaceae</taxon>
        <taxon>Rubripirellula</taxon>
    </lineage>
</organism>
<dbReference type="Pfam" id="PF07963">
    <property type="entry name" value="N_methyl"/>
    <property type="match status" value="1"/>
</dbReference>
<evidence type="ECO:0000313" key="3">
    <source>
        <dbReference type="EMBL" id="QDT05729.1"/>
    </source>
</evidence>
<keyword evidence="1" id="KW-0812">Transmembrane</keyword>
<evidence type="ECO:0000256" key="1">
    <source>
        <dbReference type="SAM" id="Phobius"/>
    </source>
</evidence>
<dbReference type="PANTHER" id="PTHR30093:SF2">
    <property type="entry name" value="TYPE II SECRETION SYSTEM PROTEIN H"/>
    <property type="match status" value="1"/>
</dbReference>
<name>A0A517NF21_9BACT</name>